<reference evidence="7 8" key="1">
    <citation type="journal article" date="2009" name="Appl. Environ. Microbiol.">
        <title>Genomic analysis of 'Elusimicrobium minutum,' the first cultivated representative of the phylum 'Elusimicrobia' (formerly termite group 1).</title>
        <authorList>
            <person name="Herlemann D.P.R."/>
            <person name="Geissinger O."/>
            <person name="Ikeda-Ohtsubo W."/>
            <person name="Kunin V."/>
            <person name="Sun H."/>
            <person name="Lapidus A."/>
            <person name="Hugenholtz P."/>
            <person name="Brune A."/>
        </authorList>
    </citation>
    <scope>NUCLEOTIDE SEQUENCE [LARGE SCALE GENOMIC DNA]</scope>
    <source>
        <strain evidence="7 8">Pei191</strain>
    </source>
</reference>
<dbReference type="EMBL" id="CP001055">
    <property type="protein sequence ID" value="ACC98650.1"/>
    <property type="molecule type" value="Genomic_DNA"/>
</dbReference>
<comment type="similarity">
    <text evidence="2">Belongs to the prokaryotic/mitochondrial release factor family.</text>
</comment>
<dbReference type="InterPro" id="IPR045853">
    <property type="entry name" value="Pep_chain_release_fac_I_sf"/>
</dbReference>
<feature type="domain" description="Prokaryotic-type class I peptide chain release factors" evidence="6">
    <location>
        <begin position="228"/>
        <end position="244"/>
    </location>
</feature>
<dbReference type="PANTHER" id="PTHR43804:SF7">
    <property type="entry name" value="LD18447P"/>
    <property type="match status" value="1"/>
</dbReference>
<dbReference type="GO" id="GO:0016149">
    <property type="term" value="F:translation release factor activity, codon specific"/>
    <property type="evidence" value="ECO:0007669"/>
    <property type="project" value="InterPro"/>
</dbReference>
<name>B2KDQ4_ELUMP</name>
<dbReference type="NCBIfam" id="NF001859">
    <property type="entry name" value="PRK00591.1"/>
    <property type="match status" value="1"/>
</dbReference>
<sequence length="358" mass="40559">MLREQKMDISKYLEEFKTLEAEMSSGNMPSEELQKKSKRHAFLRPIVEKGLELEAAQKGIKDAQEIIKDGSDKEMSQMAAEEMETLNAQIPVLEAELRVLVIPPDPNDSKSIYLELRPGAGGDESSIFAAEMLRVYQRFADAKGWKTELLEYTPTGLKGCKYASMFIKGDGAYSWLRDESGTHRVQRVPDTETSGRVHTSTITVAIMPEAEEVDIQINPADIEMETCRAGGAGGQNVNKVETAVRLIHKPTGVVVSCREERSQGANRIKAMNMLRAKLYQMEEEKRNKEIYDTRKSQVGTGDRSEKIRTYNFPQSRVTDHRTEKSYHNITEIMEGQIEEILNDLRTLRLEAKIKNLEL</sequence>
<dbReference type="OrthoDB" id="9806673at2"/>
<dbReference type="Pfam" id="PF00472">
    <property type="entry name" value="RF-1"/>
    <property type="match status" value="1"/>
</dbReference>
<dbReference type="HOGENOM" id="CLU_036856_0_1_0"/>
<dbReference type="PANTHER" id="PTHR43804">
    <property type="entry name" value="LD18447P"/>
    <property type="match status" value="1"/>
</dbReference>
<dbReference type="Proteomes" id="UP000001029">
    <property type="component" value="Chromosome"/>
</dbReference>
<dbReference type="InterPro" id="IPR050057">
    <property type="entry name" value="Prokaryotic/Mito_RF"/>
</dbReference>
<evidence type="ECO:0000256" key="5">
    <source>
        <dbReference type="NCBIfam" id="TIGR00019"/>
    </source>
</evidence>
<keyword evidence="3" id="KW-0488">Methylation</keyword>
<evidence type="ECO:0000256" key="1">
    <source>
        <dbReference type="ARBA" id="ARBA00002986"/>
    </source>
</evidence>
<dbReference type="KEGG" id="emi:Emin_1098"/>
<dbReference type="FunFam" id="3.30.160.20:FF:000004">
    <property type="entry name" value="Peptide chain release factor 1"/>
    <property type="match status" value="1"/>
</dbReference>
<dbReference type="InterPro" id="IPR000352">
    <property type="entry name" value="Pep_chain_release_fac_I"/>
</dbReference>
<dbReference type="InterPro" id="IPR005139">
    <property type="entry name" value="PCRF"/>
</dbReference>
<evidence type="ECO:0000256" key="3">
    <source>
        <dbReference type="ARBA" id="ARBA00022481"/>
    </source>
</evidence>
<dbReference type="GO" id="GO:0005737">
    <property type="term" value="C:cytoplasm"/>
    <property type="evidence" value="ECO:0007669"/>
    <property type="project" value="UniProtKB-ARBA"/>
</dbReference>
<dbReference type="InterPro" id="IPR004373">
    <property type="entry name" value="RF-1"/>
</dbReference>
<dbReference type="Gene3D" id="3.30.160.20">
    <property type="match status" value="1"/>
</dbReference>
<proteinExistence type="inferred from homology"/>
<dbReference type="SMART" id="SM00937">
    <property type="entry name" value="PCRF"/>
    <property type="match status" value="1"/>
</dbReference>
<evidence type="ECO:0000256" key="4">
    <source>
        <dbReference type="ARBA" id="ARBA00022917"/>
    </source>
</evidence>
<evidence type="ECO:0000313" key="8">
    <source>
        <dbReference type="Proteomes" id="UP000001029"/>
    </source>
</evidence>
<dbReference type="AlphaFoldDB" id="B2KDQ4"/>
<keyword evidence="4" id="KW-0648">Protein biosynthesis</keyword>
<dbReference type="Gene3D" id="3.30.70.1660">
    <property type="match status" value="1"/>
</dbReference>
<evidence type="ECO:0000313" key="7">
    <source>
        <dbReference type="EMBL" id="ACC98650.1"/>
    </source>
</evidence>
<keyword evidence="8" id="KW-1185">Reference proteome</keyword>
<dbReference type="Gene3D" id="6.10.140.1950">
    <property type="match status" value="1"/>
</dbReference>
<dbReference type="NCBIfam" id="TIGR00019">
    <property type="entry name" value="prfA"/>
    <property type="match status" value="1"/>
</dbReference>
<protein>
    <recommendedName>
        <fullName evidence="5">Peptide chain release factor 1</fullName>
    </recommendedName>
</protein>
<evidence type="ECO:0000256" key="2">
    <source>
        <dbReference type="ARBA" id="ARBA00010835"/>
    </source>
</evidence>
<accession>B2KDQ4</accession>
<organism evidence="7 8">
    <name type="scientific">Elusimicrobium minutum (strain Pei191)</name>
    <dbReference type="NCBI Taxonomy" id="445932"/>
    <lineage>
        <taxon>Bacteria</taxon>
        <taxon>Pseudomonadati</taxon>
        <taxon>Elusimicrobiota</taxon>
        <taxon>Elusimicrobia</taxon>
        <taxon>Elusimicrobiales</taxon>
        <taxon>Elusimicrobiaceae</taxon>
        <taxon>Elusimicrobium</taxon>
    </lineage>
</organism>
<dbReference type="Pfam" id="PF03462">
    <property type="entry name" value="PCRF"/>
    <property type="match status" value="1"/>
</dbReference>
<comment type="function">
    <text evidence="1">Peptide chain release factor 1 directs the termination of translation in response to the peptide chain termination codons UAG and UAA.</text>
</comment>
<dbReference type="PROSITE" id="PS00745">
    <property type="entry name" value="RF_PROK_I"/>
    <property type="match status" value="1"/>
</dbReference>
<dbReference type="SUPFAM" id="SSF75620">
    <property type="entry name" value="Release factor"/>
    <property type="match status" value="1"/>
</dbReference>
<dbReference type="STRING" id="445932.Emin_1098"/>
<gene>
    <name evidence="7" type="ordered locus">Emin_1098</name>
</gene>
<evidence type="ECO:0000259" key="6">
    <source>
        <dbReference type="PROSITE" id="PS00745"/>
    </source>
</evidence>